<keyword evidence="2" id="KW-0808">Transferase</keyword>
<dbReference type="GO" id="GO:0005783">
    <property type="term" value="C:endoplasmic reticulum"/>
    <property type="evidence" value="ECO:0007669"/>
    <property type="project" value="TreeGrafter"/>
</dbReference>
<dbReference type="AlphaFoldDB" id="A0A8H4M4M0"/>
<evidence type="ECO:0000256" key="1">
    <source>
        <dbReference type="ARBA" id="ARBA00005432"/>
    </source>
</evidence>
<comment type="caution">
    <text evidence="3">The sequence shown here is derived from an EMBL/GenBank/DDBJ whole genome shotgun (WGS) entry which is preliminary data.</text>
</comment>
<reference evidence="3" key="1">
    <citation type="journal article" date="2020" name="bioRxiv">
        <title>Genomic and phenotypic heterogeneity of clinical isolates of the human pathogens Aspergillus fumigatus, Aspergillus lentulus and Aspergillus fumigatiaffinis.</title>
        <authorList>
            <person name="dos Santos R.A.C."/>
            <person name="Steenwyk J.L."/>
            <person name="Rivero-Menendez O."/>
            <person name="Mead M.E."/>
            <person name="Silva L.P."/>
            <person name="Bastos R.W."/>
            <person name="Alastruey-Izquierdo A."/>
            <person name="Goldman G.H."/>
            <person name="Rokas A."/>
        </authorList>
    </citation>
    <scope>NUCLEOTIDE SEQUENCE</scope>
    <source>
        <strain evidence="3">CNM-CM6805</strain>
    </source>
</reference>
<dbReference type="InterPro" id="IPR036424">
    <property type="entry name" value="UPP_synth-like_sf"/>
</dbReference>
<dbReference type="GO" id="GO:0005811">
    <property type="term" value="C:lipid droplet"/>
    <property type="evidence" value="ECO:0007669"/>
    <property type="project" value="TreeGrafter"/>
</dbReference>
<dbReference type="OrthoDB" id="4173905at2759"/>
<evidence type="ECO:0000256" key="2">
    <source>
        <dbReference type="ARBA" id="ARBA00022679"/>
    </source>
</evidence>
<organism evidence="3 4">
    <name type="scientific">Aspergillus fumigatiaffinis</name>
    <dbReference type="NCBI Taxonomy" id="340414"/>
    <lineage>
        <taxon>Eukaryota</taxon>
        <taxon>Fungi</taxon>
        <taxon>Dikarya</taxon>
        <taxon>Ascomycota</taxon>
        <taxon>Pezizomycotina</taxon>
        <taxon>Eurotiomycetes</taxon>
        <taxon>Eurotiomycetidae</taxon>
        <taxon>Eurotiales</taxon>
        <taxon>Aspergillaceae</taxon>
        <taxon>Aspergillus</taxon>
        <taxon>Aspergillus subgen. Fumigati</taxon>
    </lineage>
</organism>
<dbReference type="PANTHER" id="PTHR10291:SF43">
    <property type="entry name" value="DEHYDRODOLICHYL DIPHOSPHATE SYNTHASE COMPLEX SUBUNIT DHDDS"/>
    <property type="match status" value="1"/>
</dbReference>
<dbReference type="EMBL" id="JAAAPX010000136">
    <property type="protein sequence ID" value="KAF4229277.1"/>
    <property type="molecule type" value="Genomic_DNA"/>
</dbReference>
<comment type="similarity">
    <text evidence="1">Belongs to the UPP synthase family.</text>
</comment>
<sequence>MAFTRNASTISGVDSLSSSKTARQLHFRNDVYRIMMKKALKSNWARDLLMNIARQGPIPQHVAFIMDGNRRFARARASKTSSGRGDQIEAIVALFREQIAMYSAPGRFAEQLDFSIRVLGRLEMLDEKTRDAAEKAVEATRKGKLILNLCVAYTSHDEQEPSRRNRFRTSWTRRTIRPWTSWSDRRGCID</sequence>
<dbReference type="Proteomes" id="UP000653565">
    <property type="component" value="Unassembled WGS sequence"/>
</dbReference>
<dbReference type="Pfam" id="PF01255">
    <property type="entry name" value="Prenyltransf"/>
    <property type="match status" value="1"/>
</dbReference>
<dbReference type="GO" id="GO:0045547">
    <property type="term" value="F:ditrans,polycis-polyprenyl diphosphate synthase [(2E,6E)-farnesyl diphosphate specific] activity"/>
    <property type="evidence" value="ECO:0007669"/>
    <property type="project" value="TreeGrafter"/>
</dbReference>
<dbReference type="Gene3D" id="3.40.1180.10">
    <property type="entry name" value="Decaprenyl diphosphate synthase-like"/>
    <property type="match status" value="2"/>
</dbReference>
<dbReference type="GO" id="GO:0016020">
    <property type="term" value="C:membrane"/>
    <property type="evidence" value="ECO:0007669"/>
    <property type="project" value="TreeGrafter"/>
</dbReference>
<accession>A0A8H4M4M0</accession>
<dbReference type="GO" id="GO:0016094">
    <property type="term" value="P:polyprenol biosynthetic process"/>
    <property type="evidence" value="ECO:0007669"/>
    <property type="project" value="TreeGrafter"/>
</dbReference>
<dbReference type="InterPro" id="IPR001441">
    <property type="entry name" value="UPP_synth-like"/>
</dbReference>
<dbReference type="SUPFAM" id="SSF64005">
    <property type="entry name" value="Undecaprenyl diphosphate synthase"/>
    <property type="match status" value="1"/>
</dbReference>
<proteinExistence type="inferred from homology"/>
<name>A0A8H4M4M0_9EURO</name>
<evidence type="ECO:0008006" key="5">
    <source>
        <dbReference type="Google" id="ProtNLM"/>
    </source>
</evidence>
<evidence type="ECO:0000313" key="3">
    <source>
        <dbReference type="EMBL" id="KAF4229277.1"/>
    </source>
</evidence>
<keyword evidence="4" id="KW-1185">Reference proteome</keyword>
<dbReference type="PANTHER" id="PTHR10291">
    <property type="entry name" value="DEHYDRODOLICHYL DIPHOSPHATE SYNTHASE FAMILY MEMBER"/>
    <property type="match status" value="1"/>
</dbReference>
<reference evidence="3" key="2">
    <citation type="submission" date="2020-04" db="EMBL/GenBank/DDBJ databases">
        <authorList>
            <person name="Santos R.A.C."/>
            <person name="Steenwyk J.L."/>
            <person name="Rivero-Menendez O."/>
            <person name="Mead M.E."/>
            <person name="Silva L.P."/>
            <person name="Bastos R.W."/>
            <person name="Alastruey-Izquierdo A."/>
            <person name="Goldman G.H."/>
            <person name="Rokas A."/>
        </authorList>
    </citation>
    <scope>NUCLEOTIDE SEQUENCE</scope>
    <source>
        <strain evidence="3">CNM-CM6805</strain>
    </source>
</reference>
<gene>
    <name evidence="3" type="ORF">CNMCM6805_001583</name>
</gene>
<evidence type="ECO:0000313" key="4">
    <source>
        <dbReference type="Proteomes" id="UP000653565"/>
    </source>
</evidence>
<dbReference type="GO" id="GO:1904423">
    <property type="term" value="C:dehydrodolichyl diphosphate synthase complex"/>
    <property type="evidence" value="ECO:0007669"/>
    <property type="project" value="TreeGrafter"/>
</dbReference>
<protein>
    <recommendedName>
        <fullName evidence="5">Alkyl transferase</fullName>
    </recommendedName>
</protein>